<evidence type="ECO:0000313" key="2">
    <source>
        <dbReference type="Proteomes" id="UP001190700"/>
    </source>
</evidence>
<gene>
    <name evidence="1" type="ORF">CYMTET_32895</name>
</gene>
<accession>A0AAE0FES1</accession>
<dbReference type="EMBL" id="LGRX02019866">
    <property type="protein sequence ID" value="KAK3258043.1"/>
    <property type="molecule type" value="Genomic_DNA"/>
</dbReference>
<evidence type="ECO:0000313" key="1">
    <source>
        <dbReference type="EMBL" id="KAK3258043.1"/>
    </source>
</evidence>
<name>A0AAE0FES1_9CHLO</name>
<dbReference type="AlphaFoldDB" id="A0AAE0FES1"/>
<organism evidence="1 2">
    <name type="scientific">Cymbomonas tetramitiformis</name>
    <dbReference type="NCBI Taxonomy" id="36881"/>
    <lineage>
        <taxon>Eukaryota</taxon>
        <taxon>Viridiplantae</taxon>
        <taxon>Chlorophyta</taxon>
        <taxon>Pyramimonadophyceae</taxon>
        <taxon>Pyramimonadales</taxon>
        <taxon>Pyramimonadaceae</taxon>
        <taxon>Cymbomonas</taxon>
    </lineage>
</organism>
<proteinExistence type="predicted"/>
<reference evidence="1 2" key="1">
    <citation type="journal article" date="2015" name="Genome Biol. Evol.">
        <title>Comparative Genomics of a Bacterivorous Green Alga Reveals Evolutionary Causalities and Consequences of Phago-Mixotrophic Mode of Nutrition.</title>
        <authorList>
            <person name="Burns J.A."/>
            <person name="Paasch A."/>
            <person name="Narechania A."/>
            <person name="Kim E."/>
        </authorList>
    </citation>
    <scope>NUCLEOTIDE SEQUENCE [LARGE SCALE GENOMIC DNA]</scope>
    <source>
        <strain evidence="1 2">PLY_AMNH</strain>
    </source>
</reference>
<dbReference type="Proteomes" id="UP001190700">
    <property type="component" value="Unassembled WGS sequence"/>
</dbReference>
<protein>
    <submittedName>
        <fullName evidence="1">Uncharacterized protein</fullName>
    </submittedName>
</protein>
<comment type="caution">
    <text evidence="1">The sequence shown here is derived from an EMBL/GenBank/DDBJ whole genome shotgun (WGS) entry which is preliminary data.</text>
</comment>
<keyword evidence="2" id="KW-1185">Reference proteome</keyword>
<sequence>MTGDAPHQQVVPHVGGDSAGGVPAGMFVHYSVPTEEFPGGIKVVPVRHRVPSVAIGPRILAVACSFKPAATSFVEPAGACEHFLIDEFLEGSARGFAGGEIDGNDNSMNIYNSFTTETLVMCLGHICIDSGFGTLSPVVQDRLL</sequence>